<keyword evidence="3" id="KW-1185">Reference proteome</keyword>
<feature type="chain" id="PRO_5041954111" evidence="1">
    <location>
        <begin position="16"/>
        <end position="125"/>
    </location>
</feature>
<protein>
    <submittedName>
        <fullName evidence="2">Uncharacterized protein</fullName>
    </submittedName>
</protein>
<evidence type="ECO:0000256" key="1">
    <source>
        <dbReference type="SAM" id="SignalP"/>
    </source>
</evidence>
<comment type="caution">
    <text evidence="2">The sequence shown here is derived from an EMBL/GenBank/DDBJ whole genome shotgun (WGS) entry which is preliminary data.</text>
</comment>
<proteinExistence type="predicted"/>
<dbReference type="EMBL" id="JAUHHV010000002">
    <property type="protein sequence ID" value="KAK1434135.1"/>
    <property type="molecule type" value="Genomic_DNA"/>
</dbReference>
<dbReference type="AlphaFoldDB" id="A0AAD8L2C8"/>
<organism evidence="2 3">
    <name type="scientific">Tagetes erecta</name>
    <name type="common">African marigold</name>
    <dbReference type="NCBI Taxonomy" id="13708"/>
    <lineage>
        <taxon>Eukaryota</taxon>
        <taxon>Viridiplantae</taxon>
        <taxon>Streptophyta</taxon>
        <taxon>Embryophyta</taxon>
        <taxon>Tracheophyta</taxon>
        <taxon>Spermatophyta</taxon>
        <taxon>Magnoliopsida</taxon>
        <taxon>eudicotyledons</taxon>
        <taxon>Gunneridae</taxon>
        <taxon>Pentapetalae</taxon>
        <taxon>asterids</taxon>
        <taxon>campanulids</taxon>
        <taxon>Asterales</taxon>
        <taxon>Asteraceae</taxon>
        <taxon>Asteroideae</taxon>
        <taxon>Heliantheae alliance</taxon>
        <taxon>Tageteae</taxon>
        <taxon>Tagetes</taxon>
    </lineage>
</organism>
<sequence>MIFLINIFLRASVTARPFFKNYVVIYEVYKSRCKFNLHSPSRKLGVTVGLMSCFLTSKGMDCKVTNDRQSDGLIGNSAKRLHRFSIGFGGSALLSPSIVIHPKNLVASSNPNTGWPTGKGVKLGL</sequence>
<feature type="signal peptide" evidence="1">
    <location>
        <begin position="1"/>
        <end position="15"/>
    </location>
</feature>
<name>A0AAD8L2C8_TARER</name>
<evidence type="ECO:0000313" key="3">
    <source>
        <dbReference type="Proteomes" id="UP001229421"/>
    </source>
</evidence>
<reference evidence="2" key="1">
    <citation type="journal article" date="2023" name="bioRxiv">
        <title>Improved chromosome-level genome assembly for marigold (Tagetes erecta).</title>
        <authorList>
            <person name="Jiang F."/>
            <person name="Yuan L."/>
            <person name="Wang S."/>
            <person name="Wang H."/>
            <person name="Xu D."/>
            <person name="Wang A."/>
            <person name="Fan W."/>
        </authorList>
    </citation>
    <scope>NUCLEOTIDE SEQUENCE</scope>
    <source>
        <strain evidence="2">WSJ</strain>
        <tissue evidence="2">Leaf</tissue>
    </source>
</reference>
<keyword evidence="1" id="KW-0732">Signal</keyword>
<evidence type="ECO:0000313" key="2">
    <source>
        <dbReference type="EMBL" id="KAK1434135.1"/>
    </source>
</evidence>
<accession>A0AAD8L2C8</accession>
<dbReference type="Proteomes" id="UP001229421">
    <property type="component" value="Unassembled WGS sequence"/>
</dbReference>
<gene>
    <name evidence="2" type="ORF">QVD17_11053</name>
</gene>